<dbReference type="InterPro" id="IPR006205">
    <property type="entry name" value="Mev_gal_kin"/>
</dbReference>
<comment type="caution">
    <text evidence="12">The sequence shown here is derived from an EMBL/GenBank/DDBJ whole genome shotgun (WGS) entry which is preliminary data.</text>
</comment>
<dbReference type="NCBIfam" id="TIGR00549">
    <property type="entry name" value="mevalon_kin"/>
    <property type="match status" value="1"/>
</dbReference>
<evidence type="ECO:0000313" key="12">
    <source>
        <dbReference type="EMBL" id="MBU3851758.1"/>
    </source>
</evidence>
<gene>
    <name evidence="12" type="primary">mvk</name>
    <name evidence="12" type="ORF">H9901_03565</name>
</gene>
<evidence type="ECO:0000256" key="7">
    <source>
        <dbReference type="ARBA" id="ARBA00022842"/>
    </source>
</evidence>
<name>A0A948TJF3_9LACO</name>
<dbReference type="SUPFAM" id="SSF54211">
    <property type="entry name" value="Ribosomal protein S5 domain 2-like"/>
    <property type="match status" value="1"/>
</dbReference>
<dbReference type="AlphaFoldDB" id="A0A948TJF3"/>
<keyword evidence="2" id="KW-0444">Lipid biosynthesis</keyword>
<dbReference type="Pfam" id="PF00288">
    <property type="entry name" value="GHMP_kinases_N"/>
    <property type="match status" value="1"/>
</dbReference>
<evidence type="ECO:0000259" key="11">
    <source>
        <dbReference type="Pfam" id="PF08544"/>
    </source>
</evidence>
<dbReference type="InterPro" id="IPR020568">
    <property type="entry name" value="Ribosomal_Su5_D2-typ_SF"/>
</dbReference>
<dbReference type="Proteomes" id="UP000777303">
    <property type="component" value="Unassembled WGS sequence"/>
</dbReference>
<keyword evidence="5 12" id="KW-0418">Kinase</keyword>
<keyword evidence="1" id="KW-0963">Cytoplasm</keyword>
<feature type="domain" description="GHMP kinase C-terminal" evidence="11">
    <location>
        <begin position="222"/>
        <end position="299"/>
    </location>
</feature>
<evidence type="ECO:0000256" key="1">
    <source>
        <dbReference type="ARBA" id="ARBA00022490"/>
    </source>
</evidence>
<reference evidence="12" key="2">
    <citation type="submission" date="2021-04" db="EMBL/GenBank/DDBJ databases">
        <authorList>
            <person name="Gilroy R."/>
        </authorList>
    </citation>
    <scope>NUCLEOTIDE SEQUENCE</scope>
    <source>
        <strain evidence="12">F6-6636</strain>
    </source>
</reference>
<keyword evidence="4" id="KW-0547">Nucleotide-binding</keyword>
<dbReference type="PANTHER" id="PTHR43290">
    <property type="entry name" value="MEVALONATE KINASE"/>
    <property type="match status" value="1"/>
</dbReference>
<evidence type="ECO:0000259" key="10">
    <source>
        <dbReference type="Pfam" id="PF00288"/>
    </source>
</evidence>
<proteinExistence type="predicted"/>
<dbReference type="InterPro" id="IPR036554">
    <property type="entry name" value="GHMP_kinase_C_sf"/>
</dbReference>
<evidence type="ECO:0000256" key="5">
    <source>
        <dbReference type="ARBA" id="ARBA00022777"/>
    </source>
</evidence>
<evidence type="ECO:0000256" key="3">
    <source>
        <dbReference type="ARBA" id="ARBA00022679"/>
    </source>
</evidence>
<keyword evidence="8" id="KW-0443">Lipid metabolism</keyword>
<dbReference type="PANTHER" id="PTHR43290:SF2">
    <property type="entry name" value="MEVALONATE KINASE"/>
    <property type="match status" value="1"/>
</dbReference>
<evidence type="ECO:0000256" key="9">
    <source>
        <dbReference type="ARBA" id="ARBA00029438"/>
    </source>
</evidence>
<dbReference type="Gene3D" id="3.30.70.890">
    <property type="entry name" value="GHMP kinase, C-terminal domain"/>
    <property type="match status" value="1"/>
</dbReference>
<keyword evidence="3 12" id="KW-0808">Transferase</keyword>
<evidence type="ECO:0000256" key="2">
    <source>
        <dbReference type="ARBA" id="ARBA00022516"/>
    </source>
</evidence>
<reference evidence="12" key="1">
    <citation type="journal article" date="2021" name="PeerJ">
        <title>Extensive microbial diversity within the chicken gut microbiome revealed by metagenomics and culture.</title>
        <authorList>
            <person name="Gilroy R."/>
            <person name="Ravi A."/>
            <person name="Getino M."/>
            <person name="Pursley I."/>
            <person name="Horton D.L."/>
            <person name="Alikhan N.F."/>
            <person name="Baker D."/>
            <person name="Gharbi K."/>
            <person name="Hall N."/>
            <person name="Watson M."/>
            <person name="Adriaenssens E.M."/>
            <person name="Foster-Nyarko E."/>
            <person name="Jarju S."/>
            <person name="Secka A."/>
            <person name="Antonio M."/>
            <person name="Oren A."/>
            <person name="Chaudhuri R.R."/>
            <person name="La Ragione R."/>
            <person name="Hildebrand F."/>
            <person name="Pallen M.J."/>
        </authorList>
    </citation>
    <scope>NUCLEOTIDE SEQUENCE</scope>
    <source>
        <strain evidence="12">F6-6636</strain>
    </source>
</reference>
<dbReference type="InterPro" id="IPR014721">
    <property type="entry name" value="Ribsml_uS5_D2-typ_fold_subgr"/>
</dbReference>
<dbReference type="EMBL" id="JAHLFS010000048">
    <property type="protein sequence ID" value="MBU3851758.1"/>
    <property type="molecule type" value="Genomic_DNA"/>
</dbReference>
<comment type="pathway">
    <text evidence="9">Isoprenoid biosynthesis; isopentenyl diphosphate biosynthesis via mevalonate pathway; isopentenyl diphosphate from (R)-mevalonate: step 1/3.</text>
</comment>
<dbReference type="PRINTS" id="PR00959">
    <property type="entry name" value="MEVGALKINASE"/>
</dbReference>
<dbReference type="SUPFAM" id="SSF55060">
    <property type="entry name" value="GHMP Kinase, C-terminal domain"/>
    <property type="match status" value="1"/>
</dbReference>
<dbReference type="GO" id="GO:0005829">
    <property type="term" value="C:cytosol"/>
    <property type="evidence" value="ECO:0007669"/>
    <property type="project" value="TreeGrafter"/>
</dbReference>
<dbReference type="InterPro" id="IPR006204">
    <property type="entry name" value="GHMP_kinase_N_dom"/>
</dbReference>
<evidence type="ECO:0000313" key="13">
    <source>
        <dbReference type="Proteomes" id="UP000777303"/>
    </source>
</evidence>
<keyword evidence="6" id="KW-0067">ATP-binding</keyword>
<dbReference type="GO" id="GO:0005524">
    <property type="term" value="F:ATP binding"/>
    <property type="evidence" value="ECO:0007669"/>
    <property type="project" value="UniProtKB-KW"/>
</dbReference>
<dbReference type="GO" id="GO:0019287">
    <property type="term" value="P:isopentenyl diphosphate biosynthetic process, mevalonate pathway"/>
    <property type="evidence" value="ECO:0007669"/>
    <property type="project" value="TreeGrafter"/>
</dbReference>
<evidence type="ECO:0000256" key="4">
    <source>
        <dbReference type="ARBA" id="ARBA00022741"/>
    </source>
</evidence>
<evidence type="ECO:0000256" key="8">
    <source>
        <dbReference type="ARBA" id="ARBA00023098"/>
    </source>
</evidence>
<dbReference type="InterPro" id="IPR013750">
    <property type="entry name" value="GHMP_kinase_C_dom"/>
</dbReference>
<evidence type="ECO:0000256" key="6">
    <source>
        <dbReference type="ARBA" id="ARBA00022840"/>
    </source>
</evidence>
<dbReference type="EC" id="2.7.1.36" evidence="12"/>
<organism evidence="12 13">
    <name type="scientific">Candidatus Paralactobacillus gallistercoris</name>
    <dbReference type="NCBI Taxonomy" id="2838724"/>
    <lineage>
        <taxon>Bacteria</taxon>
        <taxon>Bacillati</taxon>
        <taxon>Bacillota</taxon>
        <taxon>Bacilli</taxon>
        <taxon>Lactobacillales</taxon>
        <taxon>Lactobacillaceae</taxon>
        <taxon>Lactobacillus</taxon>
    </lineage>
</organism>
<sequence>MQKVTTSAHAKVILIGEHAVVYGQPAIALPLKTIQTHVTLQPSSHGQIIHSQLFDGELQQINDRLKGTETLIHTLLTRLATPQQPFTLTITSDIPVERGMGSSAATALAITKAFYAAFQQPISDADLLTTAAISEQVIHGNPSGLDAATDNAQVPLWFVKNQPLRPIALNLQGYLIIADTGIQGQTKEAVSAVRQLRMQHPQTTQAALAKLGTLTKQAATVLKQGNLKQLGTIMNQAQLILKQLTVSSPQLDQLVTVAQRAGAYGSKLTGGGRGGCMLALTDTLTHANDIAHQLRQNGAQKTWIVPLNLNN</sequence>
<keyword evidence="7" id="KW-0460">Magnesium</keyword>
<dbReference type="Pfam" id="PF08544">
    <property type="entry name" value="GHMP_kinases_C"/>
    <property type="match status" value="1"/>
</dbReference>
<accession>A0A948TJF3</accession>
<protein>
    <submittedName>
        <fullName evidence="12">Mevalonate kinase</fullName>
        <ecNumber evidence="12">2.7.1.36</ecNumber>
    </submittedName>
</protein>
<dbReference type="Gene3D" id="3.30.230.10">
    <property type="match status" value="1"/>
</dbReference>
<feature type="domain" description="GHMP kinase N-terminal" evidence="10">
    <location>
        <begin position="79"/>
        <end position="148"/>
    </location>
</feature>
<dbReference type="GO" id="GO:0004496">
    <property type="term" value="F:mevalonate kinase activity"/>
    <property type="evidence" value="ECO:0007669"/>
    <property type="project" value="UniProtKB-EC"/>
</dbReference>